<sequence length="65" mass="6633">MHASERFLTGGEELAGTADPAGGGGQSGSGAARAREGRSWRAAAVSGPRFCSSMSEVYAMVDWLA</sequence>
<keyword evidence="3" id="KW-1185">Reference proteome</keyword>
<reference evidence="2 3" key="1">
    <citation type="submission" date="2024-02" db="EMBL/GenBank/DDBJ databases">
        <title>High-quality chromosome-scale genome assembly of Pensacola bahiagrass (Paspalum notatum Flugge var. saurae).</title>
        <authorList>
            <person name="Vega J.M."/>
            <person name="Podio M."/>
            <person name="Orjuela J."/>
            <person name="Siena L.A."/>
            <person name="Pessino S.C."/>
            <person name="Combes M.C."/>
            <person name="Mariac C."/>
            <person name="Albertini E."/>
            <person name="Pupilli F."/>
            <person name="Ortiz J.P.A."/>
            <person name="Leblanc O."/>
        </authorList>
    </citation>
    <scope>NUCLEOTIDE SEQUENCE [LARGE SCALE GENOMIC DNA]</scope>
    <source>
        <strain evidence="2">R1</strain>
        <tissue evidence="2">Leaf</tissue>
    </source>
</reference>
<name>A0AAQ3PLM0_PASNO</name>
<evidence type="ECO:0000313" key="2">
    <source>
        <dbReference type="EMBL" id="WVZ54539.1"/>
    </source>
</evidence>
<accession>A0AAQ3PLM0</accession>
<protein>
    <submittedName>
        <fullName evidence="2">Uncharacterized protein</fullName>
    </submittedName>
</protein>
<evidence type="ECO:0000256" key="1">
    <source>
        <dbReference type="SAM" id="MobiDB-lite"/>
    </source>
</evidence>
<dbReference type="EMBL" id="CP144745">
    <property type="protein sequence ID" value="WVZ54539.1"/>
    <property type="molecule type" value="Genomic_DNA"/>
</dbReference>
<gene>
    <name evidence="2" type="ORF">U9M48_005321</name>
</gene>
<evidence type="ECO:0000313" key="3">
    <source>
        <dbReference type="Proteomes" id="UP001341281"/>
    </source>
</evidence>
<proteinExistence type="predicted"/>
<organism evidence="2 3">
    <name type="scientific">Paspalum notatum var. saurae</name>
    <dbReference type="NCBI Taxonomy" id="547442"/>
    <lineage>
        <taxon>Eukaryota</taxon>
        <taxon>Viridiplantae</taxon>
        <taxon>Streptophyta</taxon>
        <taxon>Embryophyta</taxon>
        <taxon>Tracheophyta</taxon>
        <taxon>Spermatophyta</taxon>
        <taxon>Magnoliopsida</taxon>
        <taxon>Liliopsida</taxon>
        <taxon>Poales</taxon>
        <taxon>Poaceae</taxon>
        <taxon>PACMAD clade</taxon>
        <taxon>Panicoideae</taxon>
        <taxon>Andropogonodae</taxon>
        <taxon>Paspaleae</taxon>
        <taxon>Paspalinae</taxon>
        <taxon>Paspalum</taxon>
    </lineage>
</organism>
<feature type="region of interest" description="Disordered" evidence="1">
    <location>
        <begin position="1"/>
        <end position="38"/>
    </location>
</feature>
<dbReference type="Proteomes" id="UP001341281">
    <property type="component" value="Chromosome 01"/>
</dbReference>
<dbReference type="AlphaFoldDB" id="A0AAQ3PLM0"/>